<protein>
    <submittedName>
        <fullName evidence="7">Disease resistance protein RML1A-like</fullName>
    </submittedName>
</protein>
<evidence type="ECO:0000313" key="6">
    <source>
        <dbReference type="Proteomes" id="UP000694864"/>
    </source>
</evidence>
<evidence type="ECO:0000256" key="1">
    <source>
        <dbReference type="ARBA" id="ARBA00022614"/>
    </source>
</evidence>
<dbReference type="PANTHER" id="PTHR11017:SF501">
    <property type="entry name" value="ADP-RIBOSYL CYCLASE_CYCLIC ADP-RIBOSE HYDROLASE-RELATED"/>
    <property type="match status" value="1"/>
</dbReference>
<keyword evidence="6" id="KW-1185">Reference proteome</keyword>
<dbReference type="Pfam" id="PF07725">
    <property type="entry name" value="LRR_3"/>
    <property type="match status" value="1"/>
</dbReference>
<evidence type="ECO:0000256" key="4">
    <source>
        <dbReference type="SAM" id="Phobius"/>
    </source>
</evidence>
<evidence type="ECO:0000256" key="3">
    <source>
        <dbReference type="ARBA" id="ARBA00022821"/>
    </source>
</evidence>
<gene>
    <name evidence="7" type="primary">LOC104712890</name>
</gene>
<dbReference type="Gene3D" id="3.40.50.10140">
    <property type="entry name" value="Toll/interleukin-1 receptor homology (TIR) domain"/>
    <property type="match status" value="1"/>
</dbReference>
<dbReference type="Pfam" id="PF01582">
    <property type="entry name" value="TIR"/>
    <property type="match status" value="1"/>
</dbReference>
<dbReference type="InterPro" id="IPR035897">
    <property type="entry name" value="Toll_tir_struct_dom_sf"/>
</dbReference>
<dbReference type="Gene3D" id="3.80.10.10">
    <property type="entry name" value="Ribonuclease Inhibitor"/>
    <property type="match status" value="3"/>
</dbReference>
<dbReference type="InterPro" id="IPR058546">
    <property type="entry name" value="RPS4B/Roq1-like_LRR"/>
</dbReference>
<dbReference type="SUPFAM" id="SSF52058">
    <property type="entry name" value="L domain-like"/>
    <property type="match status" value="1"/>
</dbReference>
<dbReference type="Pfam" id="PF23286">
    <property type="entry name" value="LRR_13"/>
    <property type="match status" value="1"/>
</dbReference>
<dbReference type="InterPro" id="IPR058192">
    <property type="entry name" value="WHD_ROQ1-like"/>
</dbReference>
<reference evidence="6" key="1">
    <citation type="journal article" date="2014" name="Nat. Commun.">
        <title>The emerging biofuel crop Camelina sativa retains a highly undifferentiated hexaploid genome structure.</title>
        <authorList>
            <person name="Kagale S."/>
            <person name="Koh C."/>
            <person name="Nixon J."/>
            <person name="Bollina V."/>
            <person name="Clarke W.E."/>
            <person name="Tuteja R."/>
            <person name="Spillane C."/>
            <person name="Robinson S.J."/>
            <person name="Links M.G."/>
            <person name="Clarke C."/>
            <person name="Higgins E.E."/>
            <person name="Huebert T."/>
            <person name="Sharpe A.G."/>
            <person name="Parkin I.A."/>
        </authorList>
    </citation>
    <scope>NUCLEOTIDE SEQUENCE [LARGE SCALE GENOMIC DNA]</scope>
    <source>
        <strain evidence="6">cv. DH55</strain>
    </source>
</reference>
<dbReference type="PRINTS" id="PR00364">
    <property type="entry name" value="DISEASERSIST"/>
</dbReference>
<dbReference type="PANTHER" id="PTHR11017">
    <property type="entry name" value="LEUCINE-RICH REPEAT-CONTAINING PROTEIN"/>
    <property type="match status" value="1"/>
</dbReference>
<keyword evidence="4" id="KW-1133">Transmembrane helix</keyword>
<name>A0ABM0TLM1_CAMSA</name>
<dbReference type="PROSITE" id="PS50104">
    <property type="entry name" value="TIR"/>
    <property type="match status" value="1"/>
</dbReference>
<feature type="domain" description="TIR" evidence="5">
    <location>
        <begin position="10"/>
        <end position="175"/>
    </location>
</feature>
<dbReference type="Pfam" id="PF23282">
    <property type="entry name" value="WHD_ROQ1"/>
    <property type="match status" value="1"/>
</dbReference>
<keyword evidence="4" id="KW-0812">Transmembrane</keyword>
<dbReference type="SMART" id="SM00255">
    <property type="entry name" value="TIR"/>
    <property type="match status" value="1"/>
</dbReference>
<keyword evidence="4" id="KW-0472">Membrane</keyword>
<dbReference type="InterPro" id="IPR042197">
    <property type="entry name" value="Apaf_helical"/>
</dbReference>
<dbReference type="InterPro" id="IPR002182">
    <property type="entry name" value="NB-ARC"/>
</dbReference>
<organism evidence="6 7">
    <name type="scientific">Camelina sativa</name>
    <name type="common">False flax</name>
    <name type="synonym">Myagrum sativum</name>
    <dbReference type="NCBI Taxonomy" id="90675"/>
    <lineage>
        <taxon>Eukaryota</taxon>
        <taxon>Viridiplantae</taxon>
        <taxon>Streptophyta</taxon>
        <taxon>Embryophyta</taxon>
        <taxon>Tracheophyta</taxon>
        <taxon>Spermatophyta</taxon>
        <taxon>Magnoliopsida</taxon>
        <taxon>eudicotyledons</taxon>
        <taxon>Gunneridae</taxon>
        <taxon>Pentapetalae</taxon>
        <taxon>rosids</taxon>
        <taxon>malvids</taxon>
        <taxon>Brassicales</taxon>
        <taxon>Brassicaceae</taxon>
        <taxon>Camelineae</taxon>
        <taxon>Camelina</taxon>
    </lineage>
</organism>
<dbReference type="GeneID" id="104712890"/>
<dbReference type="SUPFAM" id="SSF52540">
    <property type="entry name" value="P-loop containing nucleoside triphosphate hydrolases"/>
    <property type="match status" value="1"/>
</dbReference>
<keyword evidence="2" id="KW-0677">Repeat</keyword>
<dbReference type="InterPro" id="IPR044974">
    <property type="entry name" value="Disease_R_plants"/>
</dbReference>
<dbReference type="RefSeq" id="XP_010428182.1">
    <property type="nucleotide sequence ID" value="XM_010429880.2"/>
</dbReference>
<reference evidence="7" key="2">
    <citation type="submission" date="2025-08" db="UniProtKB">
        <authorList>
            <consortium name="RefSeq"/>
        </authorList>
    </citation>
    <scope>IDENTIFICATION</scope>
    <source>
        <tissue evidence="7">Leaf</tissue>
    </source>
</reference>
<keyword evidence="3" id="KW-0611">Plant defense</keyword>
<evidence type="ECO:0000259" key="5">
    <source>
        <dbReference type="PROSITE" id="PS50104"/>
    </source>
</evidence>
<sequence>MASSSPSRLWNYDVFLSFRGKDTRRKFTSHLYTALRYSNIVTFKDDREIEAGDTISDEICQAIQDSRFAVVVISENYATSKWCLEELRMIMDLHTEDMIRVVPIFYGVDPSDVRHQTGSFDTAFQEYKAPELTEKVLRWRYALGQVAKLAGIHTDEILDEATMIKDIVEDISSRLSYMHPIDFGNVVGGEDHMERITSLLDMESESGDESCMIGIWGMGGIGKTTIAKCLYDRYSRQFPAHCFIENVKDICREHGLLYLQELMLSIILGKEKVVKLWSVEHGSQQIELRLSHRKVFLVLDNVDDVKQLLFLAEKPSWFGSGSRIIITTRDKGLLKTRGVNRVHEVKCLEEDDALRLFNHFAFQGGTPHSHSYKELSVRASRLAYGLPSALQSFGLHFAEKTTLEEWNEELHIFETSLPQSITKILKTSYESLDTRDKTLFLNIACLFNGDHVRRVRSLLDEGESRIKGLAAKSLIDISTDGCITMHALVEQTARELEIEEAISMPRKSRIMWDPEEICYVLKNNRTNDQLIECLSLHTCEMPKSMFVMGSVFDSMHGLKYLKLYKHSQDTDSRLKLITSNVSSTSGNLRLLHWDAYSLRALPFVFPTYYLVELILRYSNLETLWDKKPDLRKLRKLDLSGSKSLRKVSDLSSAIQLEEVNMEGCTSLEQIPASIGRLPSLRKLNLSKCVGLKSNVVVMKESTDFQRCSNMQSRPVVLEFPAAMETLIHLTDVSVEGEISILLSSLKGQAGHLSFSTEKHIPDESMMFASKLYGFRTLNIMRSNYSKCGSSFTCYRFSDFPILTELNLVNLNILVIPDDIGQLVSLAKLDLSGNDYKSLPTAMRNLSKLKYVRLCNCRELKALPRLPQVETLILSDCVNLKSSMEISVEEEPSRYSLLELSLDNCKSVESLSAQLVHFTNLRGLDLSGQEFESVPTGVKDLLSLLTLSLNNCKNLKSLTNIPLSLKCLNAHGCKSLETVSVSKNHSLENVDLGHCLRLKLDTHLISQLQIHTSNEVSSQCGCLYQPTKSFLEIHPVQICAAIVPLGFAAIVMVLCLDLLPFH</sequence>
<feature type="transmembrane region" description="Helical" evidence="4">
    <location>
        <begin position="1034"/>
        <end position="1058"/>
    </location>
</feature>
<proteinExistence type="predicted"/>
<dbReference type="InterPro" id="IPR011713">
    <property type="entry name" value="Leu-rich_rpt_3"/>
</dbReference>
<dbReference type="Proteomes" id="UP000694864">
    <property type="component" value="Chromosome 9"/>
</dbReference>
<dbReference type="Gene3D" id="1.10.8.430">
    <property type="entry name" value="Helical domain of apoptotic protease-activating factors"/>
    <property type="match status" value="1"/>
</dbReference>
<dbReference type="InterPro" id="IPR027417">
    <property type="entry name" value="P-loop_NTPase"/>
</dbReference>
<dbReference type="Pfam" id="PF00931">
    <property type="entry name" value="NB-ARC"/>
    <property type="match status" value="1"/>
</dbReference>
<dbReference type="Gene3D" id="3.40.50.300">
    <property type="entry name" value="P-loop containing nucleotide triphosphate hydrolases"/>
    <property type="match status" value="1"/>
</dbReference>
<dbReference type="SUPFAM" id="SSF52200">
    <property type="entry name" value="Toll/Interleukin receptor TIR domain"/>
    <property type="match status" value="1"/>
</dbReference>
<dbReference type="InterPro" id="IPR036390">
    <property type="entry name" value="WH_DNA-bd_sf"/>
</dbReference>
<keyword evidence="1" id="KW-0433">Leucine-rich repeat</keyword>
<accession>A0ABM0TLM1</accession>
<dbReference type="InterPro" id="IPR032675">
    <property type="entry name" value="LRR_dom_sf"/>
</dbReference>
<dbReference type="SUPFAM" id="SSF46785">
    <property type="entry name" value="Winged helix' DNA-binding domain"/>
    <property type="match status" value="1"/>
</dbReference>
<evidence type="ECO:0000256" key="2">
    <source>
        <dbReference type="ARBA" id="ARBA00022737"/>
    </source>
</evidence>
<dbReference type="InterPro" id="IPR000157">
    <property type="entry name" value="TIR_dom"/>
</dbReference>
<evidence type="ECO:0000313" key="7">
    <source>
        <dbReference type="RefSeq" id="XP_010428182.1"/>
    </source>
</evidence>